<dbReference type="InterPro" id="IPR003869">
    <property type="entry name" value="Polysac_CapD-like"/>
</dbReference>
<reference evidence="4 5" key="1">
    <citation type="journal article" date="2012" name="J. Bacteriol.">
        <title>Genome Sequence of the Halotolerant Bacterium Imtechella halotolerans K1T.</title>
        <authorList>
            <person name="Kumar S."/>
            <person name="Vikram S."/>
            <person name="Subramanian S."/>
            <person name="Raghava G.P."/>
            <person name="Pinnaka A.K."/>
        </authorList>
    </citation>
    <scope>NUCLEOTIDE SEQUENCE [LARGE SCALE GENOMIC DNA]</scope>
    <source>
        <strain evidence="4 5">K1</strain>
    </source>
</reference>
<dbReference type="InterPro" id="IPR051203">
    <property type="entry name" value="Polysaccharide_Synthase-Rel"/>
</dbReference>
<dbReference type="eggNOG" id="COG1086">
    <property type="taxonomic scope" value="Bacteria"/>
</dbReference>
<dbReference type="EMBL" id="AJJU01000032">
    <property type="protein sequence ID" value="EID72864.1"/>
    <property type="molecule type" value="Genomic_DNA"/>
</dbReference>
<feature type="transmembrane region" description="Helical" evidence="2">
    <location>
        <begin position="130"/>
        <end position="150"/>
    </location>
</feature>
<dbReference type="OrthoDB" id="9803111at2"/>
<dbReference type="SUPFAM" id="SSF51735">
    <property type="entry name" value="NAD(P)-binding Rossmann-fold domains"/>
    <property type="match status" value="1"/>
</dbReference>
<evidence type="ECO:0000313" key="5">
    <source>
        <dbReference type="Proteomes" id="UP000005938"/>
    </source>
</evidence>
<comment type="similarity">
    <text evidence="1">Belongs to the polysaccharide synthase family.</text>
</comment>
<dbReference type="Gene3D" id="3.40.50.720">
    <property type="entry name" value="NAD(P)-binding Rossmann-like Domain"/>
    <property type="match status" value="2"/>
</dbReference>
<accession>I0W8Z8</accession>
<feature type="transmembrane region" description="Helical" evidence="2">
    <location>
        <begin position="104"/>
        <end position="124"/>
    </location>
</feature>
<sequence length="656" mass="73900">MARSTNYFRKTLFSIIFDGDNKLRFVGLKYLPRWIVISIDIMILLTSYLITYAVVSQLTTDFYDVLPKSARFAITISVNIVFFFVYHTYAGLIRHTTPVDIVKLAMASGSTGLVIIAINYTYYFSTGNKIFLMPSLVLYLALSFTLLLLFRVSVKQVYHYFKNEGVSFDRKRVVVVGLDDTSIALGSSLMGNSHQPFQLVGFLGEHKNRYYQVYGKPVYQLKKGFVKHLKEIGVEGVVMISESLSRSDRNRIVEACIKHQITVYNAPMMEEVQNKNDLYKRIKPIVIEDLLGRTSIKLNDQIIASSLTGKTILITGGAGSIGSEIVRQVAAYLPGKMVIVDQSETALHELELELREKFPQLKFKAVLANVSNKHRMEKLFQHYKFSVVYHAAAYKHVPMIEKNPHEAIYVNVYGTRVVADLANAYGVDRFVMVSTDKAVNPTNVMGASKRAAEIYVQALQSQQGVSTKYITTRFGNVLGSNGSVIPHFKKQIQQGGPVTVTHPDIIRFFMTIPEACQLVLQAGTMGEGGEIYVFDMGKPVRIIDLAVKMIQLSGFEPYKDIDIKITGLRPGEKLFEELLSDESVTMPTHHRKIMRAKVESEPYILVEEQIGRIVRAAIRYDDSKVVKELKTLVPEFVSQNSVFEELDAELTNRDAG</sequence>
<dbReference type="STRING" id="946077.W5A_11129"/>
<keyword evidence="2" id="KW-0472">Membrane</keyword>
<organism evidence="4 5">
    <name type="scientific">Imtechella halotolerans K1</name>
    <dbReference type="NCBI Taxonomy" id="946077"/>
    <lineage>
        <taxon>Bacteria</taxon>
        <taxon>Pseudomonadati</taxon>
        <taxon>Bacteroidota</taxon>
        <taxon>Flavobacteriia</taxon>
        <taxon>Flavobacteriales</taxon>
        <taxon>Flavobacteriaceae</taxon>
        <taxon>Imtechella</taxon>
    </lineage>
</organism>
<keyword evidence="2" id="KW-1133">Transmembrane helix</keyword>
<keyword evidence="2" id="KW-0812">Transmembrane</keyword>
<dbReference type="PANTHER" id="PTHR43318">
    <property type="entry name" value="UDP-N-ACETYLGLUCOSAMINE 4,6-DEHYDRATASE"/>
    <property type="match status" value="1"/>
</dbReference>
<feature type="domain" description="Polysaccharide biosynthesis protein CapD-like" evidence="3">
    <location>
        <begin position="312"/>
        <end position="597"/>
    </location>
</feature>
<dbReference type="AlphaFoldDB" id="I0W8Z8"/>
<dbReference type="RefSeq" id="WP_008240635.1">
    <property type="nucleotide sequence ID" value="NZ_AJJU01000032.1"/>
</dbReference>
<dbReference type="CDD" id="cd05237">
    <property type="entry name" value="UDP_invert_4-6DH_SDR_e"/>
    <property type="match status" value="1"/>
</dbReference>
<protein>
    <submittedName>
        <fullName evidence="4">Capsular polysaccharide biosynthesis protein</fullName>
    </submittedName>
</protein>
<dbReference type="Proteomes" id="UP000005938">
    <property type="component" value="Unassembled WGS sequence"/>
</dbReference>
<evidence type="ECO:0000256" key="1">
    <source>
        <dbReference type="ARBA" id="ARBA00007430"/>
    </source>
</evidence>
<dbReference type="Pfam" id="PF02719">
    <property type="entry name" value="Polysacc_synt_2"/>
    <property type="match status" value="1"/>
</dbReference>
<feature type="transmembrane region" description="Helical" evidence="2">
    <location>
        <begin position="70"/>
        <end position="92"/>
    </location>
</feature>
<keyword evidence="5" id="KW-1185">Reference proteome</keyword>
<evidence type="ECO:0000256" key="2">
    <source>
        <dbReference type="SAM" id="Phobius"/>
    </source>
</evidence>
<feature type="transmembrane region" description="Helical" evidence="2">
    <location>
        <begin position="31"/>
        <end position="50"/>
    </location>
</feature>
<gene>
    <name evidence="4" type="ORF">W5A_11129</name>
</gene>
<evidence type="ECO:0000313" key="4">
    <source>
        <dbReference type="EMBL" id="EID72864.1"/>
    </source>
</evidence>
<dbReference type="InterPro" id="IPR036291">
    <property type="entry name" value="NAD(P)-bd_dom_sf"/>
</dbReference>
<dbReference type="PATRIC" id="fig|946077.3.peg.2243"/>
<proteinExistence type="inferred from homology"/>
<evidence type="ECO:0000259" key="3">
    <source>
        <dbReference type="Pfam" id="PF02719"/>
    </source>
</evidence>
<comment type="caution">
    <text evidence="4">The sequence shown here is derived from an EMBL/GenBank/DDBJ whole genome shotgun (WGS) entry which is preliminary data.</text>
</comment>
<dbReference type="PANTHER" id="PTHR43318:SF1">
    <property type="entry name" value="POLYSACCHARIDE BIOSYNTHESIS PROTEIN EPSC-RELATED"/>
    <property type="match status" value="1"/>
</dbReference>
<name>I0W8Z8_9FLAO</name>